<name>A0ACB9ZU22_CATRO</name>
<sequence>MVLPSLFCTINCVGGGQRQRLFLGTTMMMMMMREKKDIRPVILKFGVVLAFSLGGILYSILRSKLSRSPSSKSRPSPAERGNLADSGELSNNDDLALLKSPSSSQFSSIELGKDESLPSGSHCDNCAQNFSPSKRSEGDNDVYLLPEFSDLVKEFDLAALKTGFSPCNDVETAAQNPDINKHNEKGDNEEEISILRKLVKNLKERERSLEIQLLEYYGLREQETAVMELQNRLKINNMEAKLFNLKIESLQADKKRLEEQVADYAKVVADLEAAKAKIKLLKKKMKSETDQNKEHILALQERVVMLQKQENRALSIESDVQMKLQKLKDVEDEVQELRNANHSLRLENSSLGEKLDCLQNLATAFLEDEQTEMLREETQRLKQQNEELTSEIERLQADRCSDIEELVYLRWVNACLRYELRNYQARPGKTVARDLSKSLSPKSEEKAKQLILEYAQKEGAAGEKGITNADFDFDQWSSSQASYLTDSGEYDDSSVDNSSQCKTNTSGKSKIFGKLMKILRGKDSHHHRHIRSSSLDAATANEDIAAKSLSGVSQGTGFESDGLNMRSRTSSLGSSRLSLDLQRSPYLQGSRSNKGEDTNSLEGLQRNISGDSSTCIYKTISSISEHGRDSPQEDLEKSELVKYAEALKDSRNKLSFKRRCASFSSF</sequence>
<dbReference type="Proteomes" id="UP001060085">
    <property type="component" value="Linkage Group LG08"/>
</dbReference>
<gene>
    <name evidence="1" type="ORF">M9H77_37222</name>
</gene>
<comment type="caution">
    <text evidence="1">The sequence shown here is derived from an EMBL/GenBank/DDBJ whole genome shotgun (WGS) entry which is preliminary data.</text>
</comment>
<protein>
    <submittedName>
        <fullName evidence="1">Uncharacterized protein</fullName>
    </submittedName>
</protein>
<organism evidence="1 2">
    <name type="scientific">Catharanthus roseus</name>
    <name type="common">Madagascar periwinkle</name>
    <name type="synonym">Vinca rosea</name>
    <dbReference type="NCBI Taxonomy" id="4058"/>
    <lineage>
        <taxon>Eukaryota</taxon>
        <taxon>Viridiplantae</taxon>
        <taxon>Streptophyta</taxon>
        <taxon>Embryophyta</taxon>
        <taxon>Tracheophyta</taxon>
        <taxon>Spermatophyta</taxon>
        <taxon>Magnoliopsida</taxon>
        <taxon>eudicotyledons</taxon>
        <taxon>Gunneridae</taxon>
        <taxon>Pentapetalae</taxon>
        <taxon>asterids</taxon>
        <taxon>lamiids</taxon>
        <taxon>Gentianales</taxon>
        <taxon>Apocynaceae</taxon>
        <taxon>Rauvolfioideae</taxon>
        <taxon>Vinceae</taxon>
        <taxon>Catharanthinae</taxon>
        <taxon>Catharanthus</taxon>
    </lineage>
</organism>
<keyword evidence="2" id="KW-1185">Reference proteome</keyword>
<accession>A0ACB9ZU22</accession>
<evidence type="ECO:0000313" key="2">
    <source>
        <dbReference type="Proteomes" id="UP001060085"/>
    </source>
</evidence>
<reference evidence="2" key="1">
    <citation type="journal article" date="2023" name="Nat. Plants">
        <title>Single-cell RNA sequencing provides a high-resolution roadmap for understanding the multicellular compartmentation of specialized metabolism.</title>
        <authorList>
            <person name="Sun S."/>
            <person name="Shen X."/>
            <person name="Li Y."/>
            <person name="Li Y."/>
            <person name="Wang S."/>
            <person name="Li R."/>
            <person name="Zhang H."/>
            <person name="Shen G."/>
            <person name="Guo B."/>
            <person name="Wei J."/>
            <person name="Xu J."/>
            <person name="St-Pierre B."/>
            <person name="Chen S."/>
            <person name="Sun C."/>
        </authorList>
    </citation>
    <scope>NUCLEOTIDE SEQUENCE [LARGE SCALE GENOMIC DNA]</scope>
</reference>
<proteinExistence type="predicted"/>
<dbReference type="EMBL" id="CM044708">
    <property type="protein sequence ID" value="KAI5651217.1"/>
    <property type="molecule type" value="Genomic_DNA"/>
</dbReference>
<evidence type="ECO:0000313" key="1">
    <source>
        <dbReference type="EMBL" id="KAI5651217.1"/>
    </source>
</evidence>